<protein>
    <submittedName>
        <fullName evidence="2">Uncharacterized protein</fullName>
    </submittedName>
</protein>
<evidence type="ECO:0000256" key="1">
    <source>
        <dbReference type="SAM" id="SignalP"/>
    </source>
</evidence>
<keyword evidence="3" id="KW-1185">Reference proteome</keyword>
<dbReference type="Proteomes" id="UP000003860">
    <property type="component" value="Unassembled WGS sequence"/>
</dbReference>
<dbReference type="EMBL" id="ACXX02000005">
    <property type="protein sequence ID" value="EGD47964.1"/>
    <property type="molecule type" value="Genomic_DNA"/>
</dbReference>
<reference evidence="2" key="1">
    <citation type="submission" date="2009-07" db="EMBL/GenBank/DDBJ databases">
        <authorList>
            <consortium name="US DOE Joint Genome Institute (JGI-PGF)"/>
            <person name="Lucas S."/>
            <person name="Copeland A."/>
            <person name="Lapidus A."/>
            <person name="Glavina del Rio T."/>
            <person name="Tice H."/>
            <person name="Bruce D."/>
            <person name="Goodwin L."/>
            <person name="Pitluck S."/>
            <person name="Larimer F."/>
            <person name="Land M.L."/>
            <person name="Mouttaki H."/>
            <person name="He Z."/>
            <person name="Zhou J."/>
            <person name="Hemme C.L."/>
        </authorList>
    </citation>
    <scope>NUCLEOTIDE SEQUENCE</scope>
    <source>
        <strain evidence="2">DSM 2782</strain>
    </source>
</reference>
<accession>F1TC49</accession>
<reference evidence="2" key="2">
    <citation type="submission" date="2011-01" db="EMBL/GenBank/DDBJ databases">
        <title>The Non-contiguous Finished genome of Clostridium papyrosolvens.</title>
        <authorList>
            <person name="Lucas S."/>
            <person name="Copeland A."/>
            <person name="Lapidus A."/>
            <person name="Cheng J.-F."/>
            <person name="Goodwin L."/>
            <person name="Pitluck S."/>
            <person name="Misra M."/>
            <person name="Chertkov O."/>
            <person name="Detter J.C."/>
            <person name="Han C."/>
            <person name="Tapia R."/>
            <person name="Land M."/>
            <person name="Hauser L."/>
            <person name="Kyrpides N."/>
            <person name="Ivanova N."/>
            <person name="Pagani I."/>
            <person name="Mouttaki H."/>
            <person name="He Z."/>
            <person name="Zhou J."/>
            <person name="Hemme C.L."/>
            <person name="Woyke T."/>
        </authorList>
    </citation>
    <scope>NUCLEOTIDE SEQUENCE [LARGE SCALE GENOMIC DNA]</scope>
    <source>
        <strain evidence="2">DSM 2782</strain>
    </source>
</reference>
<feature type="signal peptide" evidence="1">
    <location>
        <begin position="1"/>
        <end position="26"/>
    </location>
</feature>
<dbReference type="OrthoDB" id="1738994at2"/>
<dbReference type="AlphaFoldDB" id="F1TC49"/>
<sequence length="239" mass="25969">MSNAKKLIGLSLGLAVLISSVGFTFAANSEKSSDTAKPRHQNSQMFKGKGFKQTTVLDSLVTAGTITADQQKAICEALRPSKDNKNTIKESLDTLVKAGTITQAQEDAVIKVFENAKAQLPSDKKGDFKGRNQKHISVLDKLVTAGTITSDQQKAICEALRPSKDTKNTIKESLDSLVKAGTITQAQEDAVVKAFDDAKAKMEAEREKRQEELAAKKGITVDELKSQMEQGRKAFKKQI</sequence>
<dbReference type="RefSeq" id="WP_004618726.1">
    <property type="nucleotide sequence ID" value="NZ_ACXX02000005.1"/>
</dbReference>
<evidence type="ECO:0000313" key="3">
    <source>
        <dbReference type="Proteomes" id="UP000003860"/>
    </source>
</evidence>
<comment type="caution">
    <text evidence="2">The sequence shown here is derived from an EMBL/GenBank/DDBJ whole genome shotgun (WGS) entry which is preliminary data.</text>
</comment>
<keyword evidence="1" id="KW-0732">Signal</keyword>
<evidence type="ECO:0000313" key="2">
    <source>
        <dbReference type="EMBL" id="EGD47964.1"/>
    </source>
</evidence>
<organism evidence="2 3">
    <name type="scientific">Ruminiclostridium papyrosolvens DSM 2782</name>
    <dbReference type="NCBI Taxonomy" id="588581"/>
    <lineage>
        <taxon>Bacteria</taxon>
        <taxon>Bacillati</taxon>
        <taxon>Bacillota</taxon>
        <taxon>Clostridia</taxon>
        <taxon>Eubacteriales</taxon>
        <taxon>Oscillospiraceae</taxon>
        <taxon>Ruminiclostridium</taxon>
    </lineage>
</organism>
<dbReference type="eggNOG" id="ENOG5032VVN">
    <property type="taxonomic scope" value="Bacteria"/>
</dbReference>
<feature type="chain" id="PRO_5003276004" evidence="1">
    <location>
        <begin position="27"/>
        <end position="239"/>
    </location>
</feature>
<gene>
    <name evidence="2" type="ORF">Cpap_2650</name>
</gene>
<name>F1TC49_9FIRM</name>
<dbReference type="STRING" id="588581.Cpap_2650"/>
<proteinExistence type="predicted"/>